<dbReference type="AlphaFoldDB" id="A0A319E9E5"/>
<dbReference type="VEuPathDB" id="FungiDB:BO71DRAFT_366832"/>
<sequence length="171" mass="19299">MDSPLDLTLPPTYPTLDQGADTNWDEAAFALYSMVALPPDELSNLLSTLNREWKQNMTDEAPPLVQTPAVYNFAGHSLREVVQAHTTLDKGFTPRDNGGAEGNIQWYPTAFIVVTSRDWEDKGLLFTYADEDHQFAMDRFFFKIEDAYLMLSSLNFGDETHSSCKENYGMA</sequence>
<name>A0A319E9E5_9EURO</name>
<reference evidence="1 2" key="1">
    <citation type="submission" date="2018-02" db="EMBL/GenBank/DDBJ databases">
        <title>The genomes of Aspergillus section Nigri reveals drivers in fungal speciation.</title>
        <authorList>
            <consortium name="DOE Joint Genome Institute"/>
            <person name="Vesth T.C."/>
            <person name="Nybo J."/>
            <person name="Theobald S."/>
            <person name="Brandl J."/>
            <person name="Frisvad J.C."/>
            <person name="Nielsen K.F."/>
            <person name="Lyhne E.K."/>
            <person name="Kogle M.E."/>
            <person name="Kuo A."/>
            <person name="Riley R."/>
            <person name="Clum A."/>
            <person name="Nolan M."/>
            <person name="Lipzen A."/>
            <person name="Salamov A."/>
            <person name="Henrissat B."/>
            <person name="Wiebenga A."/>
            <person name="De vries R.P."/>
            <person name="Grigoriev I.V."/>
            <person name="Mortensen U.H."/>
            <person name="Andersen M.R."/>
            <person name="Baker S.E."/>
        </authorList>
    </citation>
    <scope>NUCLEOTIDE SEQUENCE [LARGE SCALE GENOMIC DNA]</scope>
    <source>
        <strain evidence="1 2">CBS 707.79</strain>
    </source>
</reference>
<evidence type="ECO:0000313" key="2">
    <source>
        <dbReference type="Proteomes" id="UP000247810"/>
    </source>
</evidence>
<dbReference type="Proteomes" id="UP000247810">
    <property type="component" value="Unassembled WGS sequence"/>
</dbReference>
<organism evidence="1 2">
    <name type="scientific">Aspergillus ellipticus CBS 707.79</name>
    <dbReference type="NCBI Taxonomy" id="1448320"/>
    <lineage>
        <taxon>Eukaryota</taxon>
        <taxon>Fungi</taxon>
        <taxon>Dikarya</taxon>
        <taxon>Ascomycota</taxon>
        <taxon>Pezizomycotina</taxon>
        <taxon>Eurotiomycetes</taxon>
        <taxon>Eurotiomycetidae</taxon>
        <taxon>Eurotiales</taxon>
        <taxon>Aspergillaceae</taxon>
        <taxon>Aspergillus</taxon>
        <taxon>Aspergillus subgen. Circumdati</taxon>
    </lineage>
</organism>
<evidence type="ECO:0000313" key="1">
    <source>
        <dbReference type="EMBL" id="PYH87692.1"/>
    </source>
</evidence>
<accession>A0A319E9E5</accession>
<dbReference type="EMBL" id="KZ826188">
    <property type="protein sequence ID" value="PYH87692.1"/>
    <property type="molecule type" value="Genomic_DNA"/>
</dbReference>
<proteinExistence type="predicted"/>
<gene>
    <name evidence="1" type="ORF">BO71DRAFT_366832</name>
</gene>
<protein>
    <submittedName>
        <fullName evidence="1">Uncharacterized protein</fullName>
    </submittedName>
</protein>
<keyword evidence="2" id="KW-1185">Reference proteome</keyword>
<dbReference type="OrthoDB" id="538223at2759"/>